<evidence type="ECO:0000313" key="4">
    <source>
        <dbReference type="Proteomes" id="UP000529946"/>
    </source>
</evidence>
<sequence length="294" mass="32858">MPLRHFLLSLSACAVAWMAAGGAMAQTDEGGAEICDADAVEWSGPAYSNAISLHSLVWTPFGTEEWGWETYVPLMQKELNTNCSPDSPKFARKLAEFQAAHALPPTGWFDQITFQTFRGMWQERRPFIMGRVRQEPCPEPPPLYQLGYLVESEEHADRLTRLLRRDVLDAYRAMVAAARAEVPEVAANPELLQIFSGFRDPAADAARCAQQNNCDGLRRATCSAHRTGTAVDLYVGQVFGLGVDNTSPSSRLYMSKTPTYRWLVRNAGRFGFTPYVYEPWHWEWISPTGGYAGP</sequence>
<dbReference type="AlphaFoldDB" id="A0A7W6JDB8"/>
<protein>
    <recommendedName>
        <fullName evidence="2">D-alanyl-D-alanine carboxypeptidase-like core domain-containing protein</fullName>
    </recommendedName>
</protein>
<dbReference type="InterPro" id="IPR052179">
    <property type="entry name" value="DD-CPase-like"/>
</dbReference>
<feature type="signal peptide" evidence="1">
    <location>
        <begin position="1"/>
        <end position="25"/>
    </location>
</feature>
<dbReference type="Proteomes" id="UP000529946">
    <property type="component" value="Unassembled WGS sequence"/>
</dbReference>
<dbReference type="RefSeq" id="WP_221212309.1">
    <property type="nucleotide sequence ID" value="NZ_BAAAER010000001.1"/>
</dbReference>
<dbReference type="PANTHER" id="PTHR34385">
    <property type="entry name" value="D-ALANYL-D-ALANINE CARBOXYPEPTIDASE"/>
    <property type="match status" value="1"/>
</dbReference>
<evidence type="ECO:0000256" key="1">
    <source>
        <dbReference type="SAM" id="SignalP"/>
    </source>
</evidence>
<name>A0A7W6JDB8_9CAUL</name>
<keyword evidence="4" id="KW-1185">Reference proteome</keyword>
<dbReference type="Pfam" id="PF02557">
    <property type="entry name" value="VanY"/>
    <property type="match status" value="1"/>
</dbReference>
<reference evidence="3 4" key="1">
    <citation type="submission" date="2020-08" db="EMBL/GenBank/DDBJ databases">
        <title>Genomic Encyclopedia of Type Strains, Phase IV (KMG-IV): sequencing the most valuable type-strain genomes for metagenomic binning, comparative biology and taxonomic classification.</title>
        <authorList>
            <person name="Goeker M."/>
        </authorList>
    </citation>
    <scope>NUCLEOTIDE SEQUENCE [LARGE SCALE GENOMIC DNA]</scope>
    <source>
        <strain evidence="3 4">DSM 23960</strain>
    </source>
</reference>
<dbReference type="SUPFAM" id="SSF55166">
    <property type="entry name" value="Hedgehog/DD-peptidase"/>
    <property type="match status" value="1"/>
</dbReference>
<dbReference type="GO" id="GO:0006508">
    <property type="term" value="P:proteolysis"/>
    <property type="evidence" value="ECO:0007669"/>
    <property type="project" value="InterPro"/>
</dbReference>
<proteinExistence type="predicted"/>
<feature type="domain" description="D-alanyl-D-alanine carboxypeptidase-like core" evidence="2">
    <location>
        <begin position="162"/>
        <end position="285"/>
    </location>
</feature>
<organism evidence="3 4">
    <name type="scientific">Brevundimonas lenta</name>
    <dbReference type="NCBI Taxonomy" id="424796"/>
    <lineage>
        <taxon>Bacteria</taxon>
        <taxon>Pseudomonadati</taxon>
        <taxon>Pseudomonadota</taxon>
        <taxon>Alphaproteobacteria</taxon>
        <taxon>Caulobacterales</taxon>
        <taxon>Caulobacteraceae</taxon>
        <taxon>Brevundimonas</taxon>
    </lineage>
</organism>
<evidence type="ECO:0000313" key="3">
    <source>
        <dbReference type="EMBL" id="MBB4082946.1"/>
    </source>
</evidence>
<dbReference type="InterPro" id="IPR003709">
    <property type="entry name" value="VanY-like_core_dom"/>
</dbReference>
<feature type="chain" id="PRO_5031195566" description="D-alanyl-D-alanine carboxypeptidase-like core domain-containing protein" evidence="1">
    <location>
        <begin position="26"/>
        <end position="294"/>
    </location>
</feature>
<gene>
    <name evidence="3" type="ORF">GGR12_001812</name>
</gene>
<dbReference type="EMBL" id="JACIDM010000002">
    <property type="protein sequence ID" value="MBB4082946.1"/>
    <property type="molecule type" value="Genomic_DNA"/>
</dbReference>
<dbReference type="Gene3D" id="3.30.1380.10">
    <property type="match status" value="1"/>
</dbReference>
<evidence type="ECO:0000259" key="2">
    <source>
        <dbReference type="Pfam" id="PF02557"/>
    </source>
</evidence>
<keyword evidence="1" id="KW-0732">Signal</keyword>
<comment type="caution">
    <text evidence="3">The sequence shown here is derived from an EMBL/GenBank/DDBJ whole genome shotgun (WGS) entry which is preliminary data.</text>
</comment>
<dbReference type="InterPro" id="IPR009045">
    <property type="entry name" value="Zn_M74/Hedgehog-like"/>
</dbReference>
<accession>A0A7W6JDB8</accession>
<dbReference type="PANTHER" id="PTHR34385:SF1">
    <property type="entry name" value="PEPTIDOGLYCAN L-ALANYL-D-GLUTAMATE ENDOPEPTIDASE CWLK"/>
    <property type="match status" value="1"/>
</dbReference>
<dbReference type="GO" id="GO:0008233">
    <property type="term" value="F:peptidase activity"/>
    <property type="evidence" value="ECO:0007669"/>
    <property type="project" value="InterPro"/>
</dbReference>